<evidence type="ECO:0000256" key="1">
    <source>
        <dbReference type="SAM" id="MobiDB-lite"/>
    </source>
</evidence>
<sequence>MPIEKIHLKIPLIGLIILILAFIVPNITDHQSWLWGLISYGSTVRFINSLFHLFFRVVFSLIILVLVIKIFIEINKAKNETEVPDTYKRSLTKKSIKIIILTILILIANRVCLPYDININVLIQGGDPIMDIGCTSYFNTNFSLPGFNKFALFIGSIIIIIGAQLYNKEITKDERPSPRKVEEQPSSSKVESGEKGLSTKYPDVVVTKKNILYVLIFGLLLSVVGSIMVAISLPLEPFFDNFDAFAQALGTGIGLMICGFAFLFMYFFMPTALKRLIATIKGSRAEQRAKRKAKRHKN</sequence>
<feature type="transmembrane region" description="Helical" evidence="2">
    <location>
        <begin position="53"/>
        <end position="72"/>
    </location>
</feature>
<evidence type="ECO:0000313" key="3">
    <source>
        <dbReference type="EMBL" id="KKN19181.1"/>
    </source>
</evidence>
<gene>
    <name evidence="3" type="ORF">LCGC14_0948330</name>
</gene>
<feature type="region of interest" description="Disordered" evidence="1">
    <location>
        <begin position="174"/>
        <end position="195"/>
    </location>
</feature>
<feature type="transmembrane region" description="Helical" evidence="2">
    <location>
        <begin position="211"/>
        <end position="233"/>
    </location>
</feature>
<comment type="caution">
    <text evidence="3">The sequence shown here is derived from an EMBL/GenBank/DDBJ whole genome shotgun (WGS) entry which is preliminary data.</text>
</comment>
<organism evidence="3">
    <name type="scientific">marine sediment metagenome</name>
    <dbReference type="NCBI Taxonomy" id="412755"/>
    <lineage>
        <taxon>unclassified sequences</taxon>
        <taxon>metagenomes</taxon>
        <taxon>ecological metagenomes</taxon>
    </lineage>
</organism>
<keyword evidence="2" id="KW-0472">Membrane</keyword>
<dbReference type="EMBL" id="LAZR01003359">
    <property type="protein sequence ID" value="KKN19181.1"/>
    <property type="molecule type" value="Genomic_DNA"/>
</dbReference>
<dbReference type="AlphaFoldDB" id="A0A0F9R1J4"/>
<reference evidence="3" key="1">
    <citation type="journal article" date="2015" name="Nature">
        <title>Complex archaea that bridge the gap between prokaryotes and eukaryotes.</title>
        <authorList>
            <person name="Spang A."/>
            <person name="Saw J.H."/>
            <person name="Jorgensen S.L."/>
            <person name="Zaremba-Niedzwiedzka K."/>
            <person name="Martijn J."/>
            <person name="Lind A.E."/>
            <person name="van Eijk R."/>
            <person name="Schleper C."/>
            <person name="Guy L."/>
            <person name="Ettema T.J."/>
        </authorList>
    </citation>
    <scope>NUCLEOTIDE SEQUENCE</scope>
</reference>
<feature type="transmembrane region" description="Helical" evidence="2">
    <location>
        <begin position="98"/>
        <end position="117"/>
    </location>
</feature>
<keyword evidence="2" id="KW-0812">Transmembrane</keyword>
<evidence type="ECO:0000256" key="2">
    <source>
        <dbReference type="SAM" id="Phobius"/>
    </source>
</evidence>
<keyword evidence="2" id="KW-1133">Transmembrane helix</keyword>
<protein>
    <submittedName>
        <fullName evidence="3">Uncharacterized protein</fullName>
    </submittedName>
</protein>
<name>A0A0F9R1J4_9ZZZZ</name>
<proteinExistence type="predicted"/>
<feature type="transmembrane region" description="Helical" evidence="2">
    <location>
        <begin position="12"/>
        <end position="33"/>
    </location>
</feature>
<accession>A0A0F9R1J4</accession>
<feature type="transmembrane region" description="Helical" evidence="2">
    <location>
        <begin position="245"/>
        <end position="268"/>
    </location>
</feature>
<feature type="compositionally biased region" description="Basic and acidic residues" evidence="1">
    <location>
        <begin position="174"/>
        <end position="183"/>
    </location>
</feature>
<feature type="transmembrane region" description="Helical" evidence="2">
    <location>
        <begin position="147"/>
        <end position="166"/>
    </location>
</feature>